<organism evidence="2 3">
    <name type="scientific">Allomyces macrogynus (strain ATCC 38327)</name>
    <name type="common">Allomyces javanicus var. macrogynus</name>
    <dbReference type="NCBI Taxonomy" id="578462"/>
    <lineage>
        <taxon>Eukaryota</taxon>
        <taxon>Fungi</taxon>
        <taxon>Fungi incertae sedis</taxon>
        <taxon>Blastocladiomycota</taxon>
        <taxon>Blastocladiomycetes</taxon>
        <taxon>Blastocladiales</taxon>
        <taxon>Blastocladiaceae</taxon>
        <taxon>Allomyces</taxon>
    </lineage>
</organism>
<dbReference type="AlphaFoldDB" id="A0A0L0SMP5"/>
<keyword evidence="3" id="KW-1185">Reference proteome</keyword>
<protein>
    <submittedName>
        <fullName evidence="2">Uncharacterized protein</fullName>
    </submittedName>
</protein>
<dbReference type="EMBL" id="GG745343">
    <property type="protein sequence ID" value="KNE63753.1"/>
    <property type="molecule type" value="Genomic_DNA"/>
</dbReference>
<sequence length="279" mass="31002">MFSTIVAVARQIPLAGSANPTSTTARAFRTPAPAMTFNVCKHDREWVEEHPNVQGVLDEYHVPGKFKDYFIPTKRQLKREKRLKDPPPPPPGLALIAPTMAANSRRNDTPQFSKKLAQRVSRAIHDILYDPAAGLAMASTDHPADSSWRVDRVTVAASGNVTIWWVPNEDLDTVVLLDNEYMVTQLEATAKSVKAALRHKLRLRKNEMPKITFMRRDTSLDLLMDIVENERVMAEAFETFQAQQGGVGELDAVKPTEMGGPARTGRPRGGVEPQIDLLA</sequence>
<evidence type="ECO:0000313" key="2">
    <source>
        <dbReference type="EMBL" id="KNE63753.1"/>
    </source>
</evidence>
<evidence type="ECO:0000313" key="3">
    <source>
        <dbReference type="Proteomes" id="UP000054350"/>
    </source>
</evidence>
<gene>
    <name evidence="2" type="ORF">AMAG_08836</name>
</gene>
<evidence type="ECO:0000256" key="1">
    <source>
        <dbReference type="SAM" id="MobiDB-lite"/>
    </source>
</evidence>
<feature type="non-terminal residue" evidence="2">
    <location>
        <position position="1"/>
    </location>
</feature>
<dbReference type="VEuPathDB" id="FungiDB:AMAG_08836"/>
<feature type="region of interest" description="Disordered" evidence="1">
    <location>
        <begin position="254"/>
        <end position="279"/>
    </location>
</feature>
<dbReference type="Proteomes" id="UP000054350">
    <property type="component" value="Unassembled WGS sequence"/>
</dbReference>
<accession>A0A0L0SMP5</accession>
<reference evidence="3" key="2">
    <citation type="submission" date="2009-11" db="EMBL/GenBank/DDBJ databases">
        <title>The Genome Sequence of Allomyces macrogynus strain ATCC 38327.</title>
        <authorList>
            <consortium name="The Broad Institute Genome Sequencing Platform"/>
            <person name="Russ C."/>
            <person name="Cuomo C."/>
            <person name="Shea T."/>
            <person name="Young S.K."/>
            <person name="Zeng Q."/>
            <person name="Koehrsen M."/>
            <person name="Haas B."/>
            <person name="Borodovsky M."/>
            <person name="Guigo R."/>
            <person name="Alvarado L."/>
            <person name="Berlin A."/>
            <person name="Borenstein D."/>
            <person name="Chen Z."/>
            <person name="Engels R."/>
            <person name="Freedman E."/>
            <person name="Gellesch M."/>
            <person name="Goldberg J."/>
            <person name="Griggs A."/>
            <person name="Gujja S."/>
            <person name="Heiman D."/>
            <person name="Hepburn T."/>
            <person name="Howarth C."/>
            <person name="Jen D."/>
            <person name="Larson L."/>
            <person name="Lewis B."/>
            <person name="Mehta T."/>
            <person name="Park D."/>
            <person name="Pearson M."/>
            <person name="Roberts A."/>
            <person name="Saif S."/>
            <person name="Shenoy N."/>
            <person name="Sisk P."/>
            <person name="Stolte C."/>
            <person name="Sykes S."/>
            <person name="Walk T."/>
            <person name="White J."/>
            <person name="Yandava C."/>
            <person name="Burger G."/>
            <person name="Gray M.W."/>
            <person name="Holland P.W.H."/>
            <person name="King N."/>
            <person name="Lang F.B.F."/>
            <person name="Roger A.J."/>
            <person name="Ruiz-Trillo I."/>
            <person name="Lander E."/>
            <person name="Nusbaum C."/>
        </authorList>
    </citation>
    <scope>NUCLEOTIDE SEQUENCE [LARGE SCALE GENOMIC DNA]</scope>
    <source>
        <strain evidence="3">ATCC 38327</strain>
    </source>
</reference>
<reference evidence="2 3" key="1">
    <citation type="submission" date="2009-11" db="EMBL/GenBank/DDBJ databases">
        <title>Annotation of Allomyces macrogynus ATCC 38327.</title>
        <authorList>
            <consortium name="The Broad Institute Genome Sequencing Platform"/>
            <person name="Russ C."/>
            <person name="Cuomo C."/>
            <person name="Burger G."/>
            <person name="Gray M.W."/>
            <person name="Holland P.W.H."/>
            <person name="King N."/>
            <person name="Lang F.B.F."/>
            <person name="Roger A.J."/>
            <person name="Ruiz-Trillo I."/>
            <person name="Young S.K."/>
            <person name="Zeng Q."/>
            <person name="Gargeya S."/>
            <person name="Fitzgerald M."/>
            <person name="Haas B."/>
            <person name="Abouelleil A."/>
            <person name="Alvarado L."/>
            <person name="Arachchi H.M."/>
            <person name="Berlin A."/>
            <person name="Chapman S.B."/>
            <person name="Gearin G."/>
            <person name="Goldberg J."/>
            <person name="Griggs A."/>
            <person name="Gujja S."/>
            <person name="Hansen M."/>
            <person name="Heiman D."/>
            <person name="Howarth C."/>
            <person name="Larimer J."/>
            <person name="Lui A."/>
            <person name="MacDonald P.J.P."/>
            <person name="McCowen C."/>
            <person name="Montmayeur A."/>
            <person name="Murphy C."/>
            <person name="Neiman D."/>
            <person name="Pearson M."/>
            <person name="Priest M."/>
            <person name="Roberts A."/>
            <person name="Saif S."/>
            <person name="Shea T."/>
            <person name="Sisk P."/>
            <person name="Stolte C."/>
            <person name="Sykes S."/>
            <person name="Wortman J."/>
            <person name="Nusbaum C."/>
            <person name="Birren B."/>
        </authorList>
    </citation>
    <scope>NUCLEOTIDE SEQUENCE [LARGE SCALE GENOMIC DNA]</scope>
    <source>
        <strain evidence="2 3">ATCC 38327</strain>
    </source>
</reference>
<name>A0A0L0SMP5_ALLM3</name>
<proteinExistence type="predicted"/>
<dbReference type="OrthoDB" id="5597893at2759"/>